<feature type="domain" description="Alpha-L-arabinofuranosidase C-terminal" evidence="9">
    <location>
        <begin position="293"/>
        <end position="497"/>
    </location>
</feature>
<name>A0ABT1RZD0_9FIRM</name>
<comment type="subunit">
    <text evidence="4">Homohexamer; trimer of dimers.</text>
</comment>
<proteinExistence type="inferred from homology"/>
<dbReference type="SMART" id="SM00813">
    <property type="entry name" value="Alpha-L-AF_C"/>
    <property type="match status" value="1"/>
</dbReference>
<evidence type="ECO:0000256" key="2">
    <source>
        <dbReference type="ARBA" id="ARBA00004881"/>
    </source>
</evidence>
<evidence type="ECO:0000313" key="11">
    <source>
        <dbReference type="Proteomes" id="UP001524473"/>
    </source>
</evidence>
<dbReference type="SUPFAM" id="SSF51445">
    <property type="entry name" value="(Trans)glycosidases"/>
    <property type="match status" value="1"/>
</dbReference>
<reference evidence="10 11" key="1">
    <citation type="submission" date="2022-06" db="EMBL/GenBank/DDBJ databases">
        <title>Isolation of gut microbiota from human fecal samples.</title>
        <authorList>
            <person name="Pamer E.G."/>
            <person name="Barat B."/>
            <person name="Waligurski E."/>
            <person name="Medina S."/>
            <person name="Paddock L."/>
            <person name="Mostad J."/>
        </authorList>
    </citation>
    <scope>NUCLEOTIDE SEQUENCE [LARGE SCALE GENOMIC DNA]</scope>
    <source>
        <strain evidence="10 11">DFI.9.73</strain>
    </source>
</reference>
<evidence type="ECO:0000256" key="1">
    <source>
        <dbReference type="ARBA" id="ARBA00001462"/>
    </source>
</evidence>
<dbReference type="Pfam" id="PF06964">
    <property type="entry name" value="Alpha-L-AF_C"/>
    <property type="match status" value="1"/>
</dbReference>
<evidence type="ECO:0000256" key="3">
    <source>
        <dbReference type="ARBA" id="ARBA00007186"/>
    </source>
</evidence>
<dbReference type="Gene3D" id="2.60.40.1180">
    <property type="entry name" value="Golgi alpha-mannosidase II"/>
    <property type="match status" value="1"/>
</dbReference>
<keyword evidence="11" id="KW-1185">Reference proteome</keyword>
<protein>
    <recommendedName>
        <fullName evidence="5">non-reducing end alpha-L-arabinofuranosidase</fullName>
        <ecNumber evidence="5">3.2.1.55</ecNumber>
    </recommendedName>
</protein>
<dbReference type="InterPro" id="IPR013780">
    <property type="entry name" value="Glyco_hydro_b"/>
</dbReference>
<evidence type="ECO:0000256" key="8">
    <source>
        <dbReference type="ARBA" id="ARBA00023295"/>
    </source>
</evidence>
<dbReference type="PANTHER" id="PTHR43576">
    <property type="entry name" value="ALPHA-L-ARABINOFURANOSIDASE C-RELATED"/>
    <property type="match status" value="1"/>
</dbReference>
<keyword evidence="8" id="KW-0326">Glycosidase</keyword>
<comment type="caution">
    <text evidence="10">The sequence shown here is derived from an EMBL/GenBank/DDBJ whole genome shotgun (WGS) entry which is preliminary data.</text>
</comment>
<dbReference type="Pfam" id="PF22848">
    <property type="entry name" value="ASD1_dom"/>
    <property type="match status" value="1"/>
</dbReference>
<evidence type="ECO:0000256" key="6">
    <source>
        <dbReference type="ARBA" id="ARBA00022801"/>
    </source>
</evidence>
<sequence length="507" mass="57468">MSKKFAKITLDRDFRISRIDKRIYGSFIEHLGRAVYTGIYQPGHPTADEAGFRKDVLDLVREIGVPIVRYPGGNFVSNFYWEDSVGPVAERPRRLELAWRSTEPNLVGVNEFADWSKKAGSDIMLAVNLGTRGIDAACNLLEYCNHPFGTKYSDLRISHGVKDPHDIKVWCLGNEMDGPWQTGHKTALEYGRLADETAKAMKQIDPSIELVVCGSSNTGMPTYPQWEATVLEQAYDDVDYISLHTYYGNRFHDTANFLAQSDDMDHFIKTVISTCDFVKAKKRSKKDMMLSFDEWNVWFHANEEDDDTMKNRPWSVAPALLEDHYDFEDALLVGLMLITLLKHSDRVRMACLAQLVNVIAPIMTEKDGPAWKQTIYYPYLHASKYGRGVALNTALRASRHDTMDYSGVTDVESAAVWNDEEEELTIFAVNRDLQEEIVLESDVRSFEGYELLEHIVLAHEEMTAVNSAQTQAVLPKSVTGWDGLESGFLSSRLPKASWNVIRLKKKG</sequence>
<dbReference type="PANTHER" id="PTHR43576:SF3">
    <property type="entry name" value="ALPHA-L-ARABINOFURANOSIDASE C"/>
    <property type="match status" value="1"/>
</dbReference>
<evidence type="ECO:0000259" key="9">
    <source>
        <dbReference type="SMART" id="SM00813"/>
    </source>
</evidence>
<dbReference type="Gene3D" id="3.20.20.80">
    <property type="entry name" value="Glycosidases"/>
    <property type="match status" value="1"/>
</dbReference>
<dbReference type="InterPro" id="IPR055235">
    <property type="entry name" value="ASD1_cat"/>
</dbReference>
<accession>A0ABT1RZD0</accession>
<evidence type="ECO:0000313" key="10">
    <source>
        <dbReference type="EMBL" id="MCQ4840037.1"/>
    </source>
</evidence>
<organism evidence="10 11">
    <name type="scientific">Neglectibacter timonensis</name>
    <dbReference type="NCBI Taxonomy" id="1776382"/>
    <lineage>
        <taxon>Bacteria</taxon>
        <taxon>Bacillati</taxon>
        <taxon>Bacillota</taxon>
        <taxon>Clostridia</taxon>
        <taxon>Eubacteriales</taxon>
        <taxon>Oscillospiraceae</taxon>
        <taxon>Neglectibacter</taxon>
    </lineage>
</organism>
<comment type="similarity">
    <text evidence="3">Belongs to the glycosyl hydrolase 51 family.</text>
</comment>
<comment type="catalytic activity">
    <reaction evidence="1">
        <text>Hydrolysis of terminal non-reducing alpha-L-arabinofuranoside residues in alpha-L-arabinosides.</text>
        <dbReference type="EC" id="3.2.1.55"/>
    </reaction>
</comment>
<gene>
    <name evidence="10" type="ORF">NE695_08925</name>
</gene>
<keyword evidence="7" id="KW-0119">Carbohydrate metabolism</keyword>
<dbReference type="RefSeq" id="WP_066867014.1">
    <property type="nucleotide sequence ID" value="NZ_CABKVV010000014.1"/>
</dbReference>
<dbReference type="EC" id="3.2.1.55" evidence="5"/>
<dbReference type="InterPro" id="IPR010720">
    <property type="entry name" value="Alpha-L-AF_C"/>
</dbReference>
<dbReference type="GeneID" id="90533702"/>
<evidence type="ECO:0000256" key="4">
    <source>
        <dbReference type="ARBA" id="ARBA00011165"/>
    </source>
</evidence>
<dbReference type="Proteomes" id="UP001524473">
    <property type="component" value="Unassembled WGS sequence"/>
</dbReference>
<dbReference type="InterPro" id="IPR017853">
    <property type="entry name" value="GH"/>
</dbReference>
<evidence type="ECO:0000256" key="5">
    <source>
        <dbReference type="ARBA" id="ARBA00012670"/>
    </source>
</evidence>
<dbReference type="EMBL" id="JANFZH010000018">
    <property type="protein sequence ID" value="MCQ4840037.1"/>
    <property type="molecule type" value="Genomic_DNA"/>
</dbReference>
<comment type="pathway">
    <text evidence="2">Glycan metabolism.</text>
</comment>
<dbReference type="SUPFAM" id="SSF51011">
    <property type="entry name" value="Glycosyl hydrolase domain"/>
    <property type="match status" value="1"/>
</dbReference>
<keyword evidence="6" id="KW-0378">Hydrolase</keyword>
<evidence type="ECO:0000256" key="7">
    <source>
        <dbReference type="ARBA" id="ARBA00023277"/>
    </source>
</evidence>